<organism evidence="1 2">
    <name type="scientific">Cavenderia fasciculata</name>
    <name type="common">Slime mold</name>
    <name type="synonym">Dictyostelium fasciculatum</name>
    <dbReference type="NCBI Taxonomy" id="261658"/>
    <lineage>
        <taxon>Eukaryota</taxon>
        <taxon>Amoebozoa</taxon>
        <taxon>Evosea</taxon>
        <taxon>Eumycetozoa</taxon>
        <taxon>Dictyostelia</taxon>
        <taxon>Acytosteliales</taxon>
        <taxon>Cavenderiaceae</taxon>
        <taxon>Cavenderia</taxon>
    </lineage>
</organism>
<sequence length="134" mass="15287">MSMISNDGHPNIRWKEYSSVYRGSDFIKCGIVVAPAKKLYLAAQPHDRHEVLLFVGLGHPHHQPLVTTIVWVYFEGNKAAFEHDDQSDVGVLKNKFGLFFSQPRDSFDIYLNDEKVPLDLSNSICRKILNSQLD</sequence>
<dbReference type="RefSeq" id="XP_004355505.1">
    <property type="nucleotide sequence ID" value="XM_004355452.1"/>
</dbReference>
<evidence type="ECO:0000313" key="1">
    <source>
        <dbReference type="EMBL" id="EGG17021.1"/>
    </source>
</evidence>
<reference evidence="2" key="1">
    <citation type="journal article" date="2011" name="Genome Res.">
        <title>Phylogeny-wide analysis of social amoeba genomes highlights ancient origins for complex intercellular communication.</title>
        <authorList>
            <person name="Heidel A.J."/>
            <person name="Lawal H.M."/>
            <person name="Felder M."/>
            <person name="Schilde C."/>
            <person name="Helps N.R."/>
            <person name="Tunggal B."/>
            <person name="Rivero F."/>
            <person name="John U."/>
            <person name="Schleicher M."/>
            <person name="Eichinger L."/>
            <person name="Platzer M."/>
            <person name="Noegel A.A."/>
            <person name="Schaap P."/>
            <person name="Gloeckner G."/>
        </authorList>
    </citation>
    <scope>NUCLEOTIDE SEQUENCE [LARGE SCALE GENOMIC DNA]</scope>
    <source>
        <strain evidence="2">SH3</strain>
    </source>
</reference>
<dbReference type="AlphaFoldDB" id="F4Q4L2"/>
<accession>F4Q4L2</accession>
<dbReference type="GeneID" id="14869900"/>
<dbReference type="Proteomes" id="UP000007797">
    <property type="component" value="Unassembled WGS sequence"/>
</dbReference>
<dbReference type="EMBL" id="GL883021">
    <property type="protein sequence ID" value="EGG17021.1"/>
    <property type="molecule type" value="Genomic_DNA"/>
</dbReference>
<gene>
    <name evidence="1" type="ORF">DFA_08002</name>
</gene>
<proteinExistence type="predicted"/>
<dbReference type="KEGG" id="dfa:DFA_08002"/>
<evidence type="ECO:0000313" key="2">
    <source>
        <dbReference type="Proteomes" id="UP000007797"/>
    </source>
</evidence>
<name>F4Q4L2_CACFS</name>
<keyword evidence="2" id="KW-1185">Reference proteome</keyword>
<protein>
    <submittedName>
        <fullName evidence="1">Uncharacterized protein</fullName>
    </submittedName>
</protein>